<name>A0A7R8WY14_9CRUS</name>
<evidence type="ECO:0000313" key="1">
    <source>
        <dbReference type="EMBL" id="CAD7237309.1"/>
    </source>
</evidence>
<reference evidence="1" key="1">
    <citation type="submission" date="2020-11" db="EMBL/GenBank/DDBJ databases">
        <authorList>
            <person name="Tran Van P."/>
        </authorList>
    </citation>
    <scope>NUCLEOTIDE SEQUENCE</scope>
</reference>
<gene>
    <name evidence="1" type="ORF">CTOB1V02_LOCUS15124</name>
</gene>
<dbReference type="EMBL" id="OB686673">
    <property type="protein sequence ID" value="CAD7237309.1"/>
    <property type="molecule type" value="Genomic_DNA"/>
</dbReference>
<dbReference type="OrthoDB" id="1856718at2759"/>
<dbReference type="InterPro" id="IPR017938">
    <property type="entry name" value="Riboflavin_synthase-like_b-brl"/>
</dbReference>
<proteinExistence type="predicted"/>
<accession>A0A7R8WY14</accession>
<dbReference type="AlphaFoldDB" id="A0A7R8WY14"/>
<organism evidence="1">
    <name type="scientific">Cyprideis torosa</name>
    <dbReference type="NCBI Taxonomy" id="163714"/>
    <lineage>
        <taxon>Eukaryota</taxon>
        <taxon>Metazoa</taxon>
        <taxon>Ecdysozoa</taxon>
        <taxon>Arthropoda</taxon>
        <taxon>Crustacea</taxon>
        <taxon>Oligostraca</taxon>
        <taxon>Ostracoda</taxon>
        <taxon>Podocopa</taxon>
        <taxon>Podocopida</taxon>
        <taxon>Cytherocopina</taxon>
        <taxon>Cytheroidea</taxon>
        <taxon>Cytherideidae</taxon>
        <taxon>Cyprideis</taxon>
    </lineage>
</organism>
<feature type="non-terminal residue" evidence="1">
    <location>
        <position position="1"/>
    </location>
</feature>
<dbReference type="SUPFAM" id="SSF63380">
    <property type="entry name" value="Riboflavin synthase domain-like"/>
    <property type="match status" value="1"/>
</dbReference>
<protein>
    <submittedName>
        <fullName evidence="1">Uncharacterized protein</fullName>
    </submittedName>
</protein>
<feature type="non-terminal residue" evidence="1">
    <location>
        <position position="79"/>
    </location>
</feature>
<sequence>DHVGIFPLNDTELVNRLGELCKTDLDTAFTLTAVDDWPRACLEPSSSNFSPGSAPVPDFIQFGYGPDRCGAENGRMHPV</sequence>